<feature type="signal peptide" evidence="8">
    <location>
        <begin position="1"/>
        <end position="30"/>
    </location>
</feature>
<evidence type="ECO:0000256" key="7">
    <source>
        <dbReference type="SAM" id="Phobius"/>
    </source>
</evidence>
<dbReference type="Pfam" id="PF00082">
    <property type="entry name" value="Peptidase_S8"/>
    <property type="match status" value="1"/>
</dbReference>
<comment type="similarity">
    <text evidence="1 5">Belongs to the peptidase S8 family.</text>
</comment>
<dbReference type="InterPro" id="IPR036852">
    <property type="entry name" value="Peptidase_S8/S53_dom_sf"/>
</dbReference>
<name>A0ABP8U089_9ACTN</name>
<feature type="compositionally biased region" description="Low complexity" evidence="6">
    <location>
        <begin position="342"/>
        <end position="357"/>
    </location>
</feature>
<sequence>MARLAAPWVRRVLATVGVVAVTFTATPVAGATPQPRDEEWWFSTWDIQKKVWPLTTGRGVTVAVLDTGVNAKLPDLAGAVLPGTDLTGRKDDGRIDFDTAGGGHGTGMAALIAGQGPTMVGVAPGARILPITMFRAHANFSGGDAQANGIRYAVDHGAKVISMSTGGVSPDGPLRCDYYIQGAVDYAIKHDVVLVAAAGNDGNTTNAPASPTSCPGVLGVGAVDYQARPWVQTARQPYVVVAAPGVDTGSIGRAGVFSNASGTSTSTALTAGAVALMRARFPKMSGREVVQRIIASAIDTGSRGVDLQTGYGLIRPYHALTDRVPANAPNPVYERWDKEQQSSATAKPSTTSSAPHSVVAKPHRGSGGFSPILYAVGGIAVLSLVAGIGVVVLRRRRQFLS</sequence>
<dbReference type="PANTHER" id="PTHR43806">
    <property type="entry name" value="PEPTIDASE S8"/>
    <property type="match status" value="1"/>
</dbReference>
<evidence type="ECO:0000256" key="8">
    <source>
        <dbReference type="SAM" id="SignalP"/>
    </source>
</evidence>
<dbReference type="PRINTS" id="PR00723">
    <property type="entry name" value="SUBTILISIN"/>
</dbReference>
<dbReference type="SUPFAM" id="SSF52743">
    <property type="entry name" value="Subtilisin-like"/>
    <property type="match status" value="1"/>
</dbReference>
<dbReference type="PANTHER" id="PTHR43806:SF11">
    <property type="entry name" value="CEREVISIN-RELATED"/>
    <property type="match status" value="1"/>
</dbReference>
<feature type="active site" description="Charge relay system" evidence="5">
    <location>
        <position position="66"/>
    </location>
</feature>
<evidence type="ECO:0000256" key="5">
    <source>
        <dbReference type="PROSITE-ProRule" id="PRU01240"/>
    </source>
</evidence>
<feature type="transmembrane region" description="Helical" evidence="7">
    <location>
        <begin position="372"/>
        <end position="393"/>
    </location>
</feature>
<feature type="chain" id="PRO_5046848245" evidence="8">
    <location>
        <begin position="31"/>
        <end position="401"/>
    </location>
</feature>
<dbReference type="EMBL" id="BAABHJ010000041">
    <property type="protein sequence ID" value="GAA4619481.1"/>
    <property type="molecule type" value="Genomic_DNA"/>
</dbReference>
<evidence type="ECO:0000313" key="10">
    <source>
        <dbReference type="EMBL" id="GAA4619481.1"/>
    </source>
</evidence>
<reference evidence="11" key="1">
    <citation type="journal article" date="2019" name="Int. J. Syst. Evol. Microbiol.">
        <title>The Global Catalogue of Microorganisms (GCM) 10K type strain sequencing project: providing services to taxonomists for standard genome sequencing and annotation.</title>
        <authorList>
            <consortium name="The Broad Institute Genomics Platform"/>
            <consortium name="The Broad Institute Genome Sequencing Center for Infectious Disease"/>
            <person name="Wu L."/>
            <person name="Ma J."/>
        </authorList>
    </citation>
    <scope>NUCLEOTIDE SEQUENCE [LARGE SCALE GENOMIC DNA]</scope>
    <source>
        <strain evidence="11">JCM 17938</strain>
    </source>
</reference>
<keyword evidence="11" id="KW-1185">Reference proteome</keyword>
<dbReference type="PROSITE" id="PS51892">
    <property type="entry name" value="SUBTILASE"/>
    <property type="match status" value="1"/>
</dbReference>
<evidence type="ECO:0000256" key="1">
    <source>
        <dbReference type="ARBA" id="ARBA00011073"/>
    </source>
</evidence>
<evidence type="ECO:0000313" key="11">
    <source>
        <dbReference type="Proteomes" id="UP001500212"/>
    </source>
</evidence>
<protein>
    <submittedName>
        <fullName evidence="10">Type VII secretion-associated serine protease mycosin</fullName>
    </submittedName>
</protein>
<dbReference type="Gene3D" id="3.40.50.200">
    <property type="entry name" value="Peptidase S8/S53 domain"/>
    <property type="match status" value="1"/>
</dbReference>
<evidence type="ECO:0000256" key="6">
    <source>
        <dbReference type="SAM" id="MobiDB-lite"/>
    </source>
</evidence>
<gene>
    <name evidence="10" type="primary">mycP_3</name>
    <name evidence="10" type="ORF">GCM10023195_88120</name>
</gene>
<dbReference type="InterPro" id="IPR000209">
    <property type="entry name" value="Peptidase_S8/S53_dom"/>
</dbReference>
<evidence type="ECO:0000256" key="3">
    <source>
        <dbReference type="ARBA" id="ARBA00022801"/>
    </source>
</evidence>
<dbReference type="InterPro" id="IPR050131">
    <property type="entry name" value="Peptidase_S8_subtilisin-like"/>
</dbReference>
<evidence type="ECO:0000259" key="9">
    <source>
        <dbReference type="Pfam" id="PF00082"/>
    </source>
</evidence>
<keyword evidence="4 5" id="KW-0720">Serine protease</keyword>
<feature type="active site" description="Charge relay system" evidence="5">
    <location>
        <position position="264"/>
    </location>
</feature>
<feature type="active site" description="Charge relay system" evidence="5">
    <location>
        <position position="104"/>
    </location>
</feature>
<dbReference type="GO" id="GO:0008233">
    <property type="term" value="F:peptidase activity"/>
    <property type="evidence" value="ECO:0007669"/>
    <property type="project" value="UniProtKB-KW"/>
</dbReference>
<feature type="region of interest" description="Disordered" evidence="6">
    <location>
        <begin position="337"/>
        <end position="362"/>
    </location>
</feature>
<comment type="caution">
    <text evidence="10">The sequence shown here is derived from an EMBL/GenBank/DDBJ whole genome shotgun (WGS) entry which is preliminary data.</text>
</comment>
<organism evidence="10 11">
    <name type="scientific">Actinoallomurus liliacearum</name>
    <dbReference type="NCBI Taxonomy" id="1080073"/>
    <lineage>
        <taxon>Bacteria</taxon>
        <taxon>Bacillati</taxon>
        <taxon>Actinomycetota</taxon>
        <taxon>Actinomycetes</taxon>
        <taxon>Streptosporangiales</taxon>
        <taxon>Thermomonosporaceae</taxon>
        <taxon>Actinoallomurus</taxon>
    </lineage>
</organism>
<keyword evidence="3 5" id="KW-0378">Hydrolase</keyword>
<keyword evidence="7" id="KW-0812">Transmembrane</keyword>
<dbReference type="GO" id="GO:0006508">
    <property type="term" value="P:proteolysis"/>
    <property type="evidence" value="ECO:0007669"/>
    <property type="project" value="UniProtKB-KW"/>
</dbReference>
<proteinExistence type="inferred from homology"/>
<keyword evidence="2 5" id="KW-0645">Protease</keyword>
<feature type="domain" description="Peptidase S8/S53" evidence="9">
    <location>
        <begin position="57"/>
        <end position="312"/>
    </location>
</feature>
<evidence type="ECO:0000256" key="2">
    <source>
        <dbReference type="ARBA" id="ARBA00022670"/>
    </source>
</evidence>
<evidence type="ECO:0000256" key="4">
    <source>
        <dbReference type="ARBA" id="ARBA00022825"/>
    </source>
</evidence>
<keyword evidence="7" id="KW-1133">Transmembrane helix</keyword>
<dbReference type="Proteomes" id="UP001500212">
    <property type="component" value="Unassembled WGS sequence"/>
</dbReference>
<keyword evidence="8" id="KW-0732">Signal</keyword>
<accession>A0ABP8U089</accession>
<keyword evidence="7" id="KW-0472">Membrane</keyword>
<dbReference type="InterPro" id="IPR015500">
    <property type="entry name" value="Peptidase_S8_subtilisin-rel"/>
</dbReference>